<proteinExistence type="predicted"/>
<keyword evidence="1" id="KW-0472">Membrane</keyword>
<dbReference type="AlphaFoldDB" id="A0A532V0F1"/>
<dbReference type="EMBL" id="NJBN01000004">
    <property type="protein sequence ID" value="TKJ40690.1"/>
    <property type="molecule type" value="Genomic_DNA"/>
</dbReference>
<feature type="transmembrane region" description="Helical" evidence="1">
    <location>
        <begin position="77"/>
        <end position="95"/>
    </location>
</feature>
<feature type="signal peptide" evidence="2">
    <location>
        <begin position="1"/>
        <end position="25"/>
    </location>
</feature>
<reference evidence="3 4" key="1">
    <citation type="submission" date="2017-06" db="EMBL/GenBank/DDBJ databases">
        <title>Novel microbial phyla capable of carbon fixation and sulfur reduction in deep-sea sediments.</title>
        <authorList>
            <person name="Huang J."/>
            <person name="Baker B."/>
            <person name="Wang Y."/>
        </authorList>
    </citation>
    <scope>NUCLEOTIDE SEQUENCE [LARGE SCALE GENOMIC DNA]</scope>
    <source>
        <strain evidence="3">B3_LCP</strain>
    </source>
</reference>
<evidence type="ECO:0000256" key="1">
    <source>
        <dbReference type="SAM" id="Phobius"/>
    </source>
</evidence>
<organism evidence="3 4">
    <name type="scientific">candidate division LCP-89 bacterium B3_LCP</name>
    <dbReference type="NCBI Taxonomy" id="2012998"/>
    <lineage>
        <taxon>Bacteria</taxon>
        <taxon>Pseudomonadati</taxon>
        <taxon>Bacteria division LCP-89</taxon>
    </lineage>
</organism>
<evidence type="ECO:0000313" key="3">
    <source>
        <dbReference type="EMBL" id="TKJ40690.1"/>
    </source>
</evidence>
<comment type="caution">
    <text evidence="3">The sequence shown here is derived from an EMBL/GenBank/DDBJ whole genome shotgun (WGS) entry which is preliminary data.</text>
</comment>
<keyword evidence="1" id="KW-0812">Transmembrane</keyword>
<protein>
    <recommendedName>
        <fullName evidence="5">Gram-positive cocci surface proteins LPxTG domain-containing protein</fullName>
    </recommendedName>
</protein>
<dbReference type="Proteomes" id="UP000319619">
    <property type="component" value="Unassembled WGS sequence"/>
</dbReference>
<gene>
    <name evidence="3" type="ORF">CEE37_06925</name>
</gene>
<keyword evidence="2" id="KW-0732">Signal</keyword>
<name>A0A532V0F1_UNCL8</name>
<evidence type="ECO:0000313" key="4">
    <source>
        <dbReference type="Proteomes" id="UP000319619"/>
    </source>
</evidence>
<sequence>MVDNLYRYLALLLTFLLITSMNAQAQMNSTGISQLEISSSQITADSLSEVDNDSLDFTASDTTANTQEEPPTFFGSITRPLILTALAGGLLLLLFTQRGR</sequence>
<feature type="chain" id="PRO_5022100910" description="Gram-positive cocci surface proteins LPxTG domain-containing protein" evidence="2">
    <location>
        <begin position="26"/>
        <end position="100"/>
    </location>
</feature>
<evidence type="ECO:0000256" key="2">
    <source>
        <dbReference type="SAM" id="SignalP"/>
    </source>
</evidence>
<keyword evidence="1" id="KW-1133">Transmembrane helix</keyword>
<accession>A0A532V0F1</accession>
<evidence type="ECO:0008006" key="5">
    <source>
        <dbReference type="Google" id="ProtNLM"/>
    </source>
</evidence>